<gene>
    <name evidence="1" type="ORF">B0H17DRAFT_1126856</name>
</gene>
<evidence type="ECO:0000313" key="2">
    <source>
        <dbReference type="Proteomes" id="UP001221757"/>
    </source>
</evidence>
<proteinExistence type="predicted"/>
<comment type="caution">
    <text evidence="1">The sequence shown here is derived from an EMBL/GenBank/DDBJ whole genome shotgun (WGS) entry which is preliminary data.</text>
</comment>
<reference evidence="1" key="1">
    <citation type="submission" date="2023-03" db="EMBL/GenBank/DDBJ databases">
        <title>Massive genome expansion in bonnet fungi (Mycena s.s.) driven by repeated elements and novel gene families across ecological guilds.</title>
        <authorList>
            <consortium name="Lawrence Berkeley National Laboratory"/>
            <person name="Harder C.B."/>
            <person name="Miyauchi S."/>
            <person name="Viragh M."/>
            <person name="Kuo A."/>
            <person name="Thoen E."/>
            <person name="Andreopoulos B."/>
            <person name="Lu D."/>
            <person name="Skrede I."/>
            <person name="Drula E."/>
            <person name="Henrissat B."/>
            <person name="Morin E."/>
            <person name="Kohler A."/>
            <person name="Barry K."/>
            <person name="LaButti K."/>
            <person name="Morin E."/>
            <person name="Salamov A."/>
            <person name="Lipzen A."/>
            <person name="Mereny Z."/>
            <person name="Hegedus B."/>
            <person name="Baldrian P."/>
            <person name="Stursova M."/>
            <person name="Weitz H."/>
            <person name="Taylor A."/>
            <person name="Grigoriev I.V."/>
            <person name="Nagy L.G."/>
            <person name="Martin F."/>
            <person name="Kauserud H."/>
        </authorList>
    </citation>
    <scope>NUCLEOTIDE SEQUENCE</scope>
    <source>
        <strain evidence="1">CBHHK067</strain>
    </source>
</reference>
<evidence type="ECO:0000313" key="1">
    <source>
        <dbReference type="EMBL" id="KAJ7704543.1"/>
    </source>
</evidence>
<dbReference type="AlphaFoldDB" id="A0AAD7M7J9"/>
<accession>A0AAD7M7J9</accession>
<dbReference type="Proteomes" id="UP001221757">
    <property type="component" value="Unassembled WGS sequence"/>
</dbReference>
<protein>
    <submittedName>
        <fullName evidence="1">Uncharacterized protein</fullName>
    </submittedName>
</protein>
<sequence>MAATCLLMSDTSWDMREWLVERWKGYRIQPFPVPSRPIRVTSASRKPRLFVVERETKQQSVYLTAISPQPGKMASAVFQRERTVLNGILDQKPFGNAPGSGSGCLRVDVAPLVPNDSSQQRSLKDLQAFDRAERNATPTWINQRPDASNVIVSERTKEHRIGEGLRFVSAFLVLRRLNIADIQLDQKPLGNAPGIDH</sequence>
<organism evidence="1 2">
    <name type="scientific">Mycena rosella</name>
    <name type="common">Pink bonnet</name>
    <name type="synonym">Agaricus rosellus</name>
    <dbReference type="NCBI Taxonomy" id="1033263"/>
    <lineage>
        <taxon>Eukaryota</taxon>
        <taxon>Fungi</taxon>
        <taxon>Dikarya</taxon>
        <taxon>Basidiomycota</taxon>
        <taxon>Agaricomycotina</taxon>
        <taxon>Agaricomycetes</taxon>
        <taxon>Agaricomycetidae</taxon>
        <taxon>Agaricales</taxon>
        <taxon>Marasmiineae</taxon>
        <taxon>Mycenaceae</taxon>
        <taxon>Mycena</taxon>
    </lineage>
</organism>
<name>A0AAD7M7J9_MYCRO</name>
<dbReference type="EMBL" id="JARKIE010000010">
    <property type="protein sequence ID" value="KAJ7704543.1"/>
    <property type="molecule type" value="Genomic_DNA"/>
</dbReference>
<keyword evidence="2" id="KW-1185">Reference proteome</keyword>